<dbReference type="Proteomes" id="UP000694892">
    <property type="component" value="Chromosome 5L"/>
</dbReference>
<dbReference type="EMBL" id="CM004474">
    <property type="protein sequence ID" value="OCT79653.1"/>
    <property type="molecule type" value="Genomic_DNA"/>
</dbReference>
<gene>
    <name evidence="1" type="ORF">XELAEV_18026461mg</name>
</gene>
<accession>A0A974HJ24</accession>
<dbReference type="AlphaFoldDB" id="A0A974HJ24"/>
<protein>
    <submittedName>
        <fullName evidence="1">Uncharacterized protein</fullName>
    </submittedName>
</protein>
<evidence type="ECO:0000313" key="1">
    <source>
        <dbReference type="EMBL" id="OCT79653.1"/>
    </source>
</evidence>
<organism evidence="1 2">
    <name type="scientific">Xenopus laevis</name>
    <name type="common">African clawed frog</name>
    <dbReference type="NCBI Taxonomy" id="8355"/>
    <lineage>
        <taxon>Eukaryota</taxon>
        <taxon>Metazoa</taxon>
        <taxon>Chordata</taxon>
        <taxon>Craniata</taxon>
        <taxon>Vertebrata</taxon>
        <taxon>Euteleostomi</taxon>
        <taxon>Amphibia</taxon>
        <taxon>Batrachia</taxon>
        <taxon>Anura</taxon>
        <taxon>Pipoidea</taxon>
        <taxon>Pipidae</taxon>
        <taxon>Xenopodinae</taxon>
        <taxon>Xenopus</taxon>
        <taxon>Xenopus</taxon>
    </lineage>
</organism>
<evidence type="ECO:0000313" key="2">
    <source>
        <dbReference type="Proteomes" id="UP000694892"/>
    </source>
</evidence>
<name>A0A974HJ24_XENLA</name>
<proteinExistence type="predicted"/>
<sequence length="197" mass="21909">MKSLLRYRRMICRGKEKRKTMATNLPVCNCPLNWGTSTGQAASGRQTLKRNCELHESSTGVILDEMSPVAAFVHSTATFILSTRQDPTLSVGQQYVCQNDQFAPYWELQGAMITQNDNHFYTARINQIGVTISNCLHFVIIKRPLLKSQDVDRARNSTSIHLLSSELYKVIQNGESEAAAAAKHGNMSFGLTPASMI</sequence>
<reference evidence="2" key="1">
    <citation type="journal article" date="2016" name="Nature">
        <title>Genome evolution in the allotetraploid frog Xenopus laevis.</title>
        <authorList>
            <person name="Session A.M."/>
            <person name="Uno Y."/>
            <person name="Kwon T."/>
            <person name="Chapman J.A."/>
            <person name="Toyoda A."/>
            <person name="Takahashi S."/>
            <person name="Fukui A."/>
            <person name="Hikosaka A."/>
            <person name="Suzuki A."/>
            <person name="Kondo M."/>
            <person name="van Heeringen S.J."/>
            <person name="Quigley I."/>
            <person name="Heinz S."/>
            <person name="Ogino H."/>
            <person name="Ochi H."/>
            <person name="Hellsten U."/>
            <person name="Lyons J.B."/>
            <person name="Simakov O."/>
            <person name="Putnam N."/>
            <person name="Stites J."/>
            <person name="Kuroki Y."/>
            <person name="Tanaka T."/>
            <person name="Michiue T."/>
            <person name="Watanabe M."/>
            <person name="Bogdanovic O."/>
            <person name="Lister R."/>
            <person name="Georgiou G."/>
            <person name="Paranjpe S.S."/>
            <person name="van Kruijsbergen I."/>
            <person name="Shu S."/>
            <person name="Carlson J."/>
            <person name="Kinoshita T."/>
            <person name="Ohta Y."/>
            <person name="Mawaribuchi S."/>
            <person name="Jenkins J."/>
            <person name="Grimwood J."/>
            <person name="Schmutz J."/>
            <person name="Mitros T."/>
            <person name="Mozaffari S.V."/>
            <person name="Suzuki Y."/>
            <person name="Haramoto Y."/>
            <person name="Yamamoto T.S."/>
            <person name="Takagi C."/>
            <person name="Heald R."/>
            <person name="Miller K."/>
            <person name="Haudenschild C."/>
            <person name="Kitzman J."/>
            <person name="Nakayama T."/>
            <person name="Izutsu Y."/>
            <person name="Robert J."/>
            <person name="Fortriede J."/>
            <person name="Burns K."/>
            <person name="Lotay V."/>
            <person name="Karimi K."/>
            <person name="Yasuoka Y."/>
            <person name="Dichmann D.S."/>
            <person name="Flajnik M.F."/>
            <person name="Houston D.W."/>
            <person name="Shendure J."/>
            <person name="DuPasquier L."/>
            <person name="Vize P.D."/>
            <person name="Zorn A.M."/>
            <person name="Ito M."/>
            <person name="Marcotte E.M."/>
            <person name="Wallingford J.B."/>
            <person name="Ito Y."/>
            <person name="Asashima M."/>
            <person name="Ueno N."/>
            <person name="Matsuda Y."/>
            <person name="Veenstra G.J."/>
            <person name="Fujiyama A."/>
            <person name="Harland R.M."/>
            <person name="Taira M."/>
            <person name="Rokhsar D.S."/>
        </authorList>
    </citation>
    <scope>NUCLEOTIDE SEQUENCE [LARGE SCALE GENOMIC DNA]</scope>
    <source>
        <strain evidence="2">J</strain>
    </source>
</reference>